<evidence type="ECO:0000313" key="3">
    <source>
        <dbReference type="Proteomes" id="UP001239445"/>
    </source>
</evidence>
<name>A0AAJ0B5M0_9PEZI</name>
<reference evidence="2" key="1">
    <citation type="submission" date="2023-06" db="EMBL/GenBank/DDBJ databases">
        <title>Genome-scale phylogeny and comparative genomics of the fungal order Sordariales.</title>
        <authorList>
            <consortium name="Lawrence Berkeley National Laboratory"/>
            <person name="Hensen N."/>
            <person name="Bonometti L."/>
            <person name="Westerberg I."/>
            <person name="Brannstrom I.O."/>
            <person name="Guillou S."/>
            <person name="Cros-Aarteil S."/>
            <person name="Calhoun S."/>
            <person name="Haridas S."/>
            <person name="Kuo A."/>
            <person name="Mondo S."/>
            <person name="Pangilinan J."/>
            <person name="Riley R."/>
            <person name="Labutti K."/>
            <person name="Andreopoulos B."/>
            <person name="Lipzen A."/>
            <person name="Chen C."/>
            <person name="Yanf M."/>
            <person name="Daum C."/>
            <person name="Ng V."/>
            <person name="Clum A."/>
            <person name="Steindorff A."/>
            <person name="Ohm R."/>
            <person name="Martin F."/>
            <person name="Silar P."/>
            <person name="Natvig D."/>
            <person name="Lalanne C."/>
            <person name="Gautier V."/>
            <person name="Ament-Velasquez S.L."/>
            <person name="Kruys A."/>
            <person name="Hutchinson M.I."/>
            <person name="Powell A.J."/>
            <person name="Barry K."/>
            <person name="Miller A.N."/>
            <person name="Grigoriev I.V."/>
            <person name="Debuchy R."/>
            <person name="Gladieux P."/>
            <person name="Thoren M.H."/>
            <person name="Johannesson H."/>
        </authorList>
    </citation>
    <scope>NUCLEOTIDE SEQUENCE</scope>
    <source>
        <strain evidence="2">PSN4</strain>
    </source>
</reference>
<keyword evidence="3" id="KW-1185">Reference proteome</keyword>
<evidence type="ECO:0000259" key="1">
    <source>
        <dbReference type="Pfam" id="PF06985"/>
    </source>
</evidence>
<proteinExistence type="predicted"/>
<organism evidence="2 3">
    <name type="scientific">Echria macrotheca</name>
    <dbReference type="NCBI Taxonomy" id="438768"/>
    <lineage>
        <taxon>Eukaryota</taxon>
        <taxon>Fungi</taxon>
        <taxon>Dikarya</taxon>
        <taxon>Ascomycota</taxon>
        <taxon>Pezizomycotina</taxon>
        <taxon>Sordariomycetes</taxon>
        <taxon>Sordariomycetidae</taxon>
        <taxon>Sordariales</taxon>
        <taxon>Schizotheciaceae</taxon>
        <taxon>Echria</taxon>
    </lineage>
</organism>
<dbReference type="Pfam" id="PF06985">
    <property type="entry name" value="HET"/>
    <property type="match status" value="1"/>
</dbReference>
<gene>
    <name evidence="2" type="ORF">QBC47DRAFT_416463</name>
</gene>
<dbReference type="InterPro" id="IPR010730">
    <property type="entry name" value="HET"/>
</dbReference>
<dbReference type="AlphaFoldDB" id="A0AAJ0B5M0"/>
<comment type="caution">
    <text evidence="2">The sequence shown here is derived from an EMBL/GenBank/DDBJ whole genome shotgun (WGS) entry which is preliminary data.</text>
</comment>
<accession>A0AAJ0B5M0</accession>
<dbReference type="Proteomes" id="UP001239445">
    <property type="component" value="Unassembled WGS sequence"/>
</dbReference>
<sequence length="582" mass="65960">MNYSDQIALADSLADVDAGSSPPRYADEEAQISGDVARWWERDTADFAKYPVDPGWIDLDIVRGWIDTCISDHGPSCWALEGIDGAPLWLIDVDLLCLVPASSHLTYVALSYVWGDVPTSETTMANLADMQEPGALSEAKNNISIPKTISHAIGFVQALGERYLWVDKFCICQDDEESKSAQINIMGDIYNRALFTLIAASGWDANHGLRGVKGVTDPRNLSPNTGEDYVKSLQPQSSIWYSRGWTFQELYMSTRKLMFHYQTVIWECGQHVWHEVHGCQGFAKAELPLSLRITPSRQLQDLINTNLLADGQIGAFYDFVNAYNLRDLRFPADASRAFAGIMSILSKTVLMGGLFWGIPVDFFHAALLWIPREPLKRRQPENPGPTWPDPPSWSWLGWQGRIWSHNWYSVRYTGSQNTWQTLLAHLEPECEWRYMNHDNMRLEPLGPQVGGNLYSPCLRARARVGSLRFVEDSTTFSSYVEARQLHILTKDGTYERCGILLGDDLWSLVGDTDIECVVISRCTGGFLPSLEPQYPFSGVQDYYNFLWVNRDGDAMYRRGIGRVVRRLWDKHIGDTFQDIQLC</sequence>
<dbReference type="PANTHER" id="PTHR33112:SF12">
    <property type="entry name" value="HETEROKARYON INCOMPATIBILITY DOMAIN-CONTAINING PROTEIN"/>
    <property type="match status" value="1"/>
</dbReference>
<dbReference type="PANTHER" id="PTHR33112">
    <property type="entry name" value="DOMAIN PROTEIN, PUTATIVE-RELATED"/>
    <property type="match status" value="1"/>
</dbReference>
<evidence type="ECO:0000313" key="2">
    <source>
        <dbReference type="EMBL" id="KAK1751967.1"/>
    </source>
</evidence>
<dbReference type="EMBL" id="MU839840">
    <property type="protein sequence ID" value="KAK1751967.1"/>
    <property type="molecule type" value="Genomic_DNA"/>
</dbReference>
<protein>
    <submittedName>
        <fullName evidence="2">Heterokaryon incompatibility protein-domain-containing protein</fullName>
    </submittedName>
</protein>
<feature type="domain" description="Heterokaryon incompatibility" evidence="1">
    <location>
        <begin position="107"/>
        <end position="249"/>
    </location>
</feature>